<comment type="catalytic activity">
    <reaction evidence="8 10">
        <text>dITP + H2O = dIMP + diphosphate + H(+)</text>
        <dbReference type="Rhea" id="RHEA:28342"/>
        <dbReference type="ChEBI" id="CHEBI:15377"/>
        <dbReference type="ChEBI" id="CHEBI:15378"/>
        <dbReference type="ChEBI" id="CHEBI:33019"/>
        <dbReference type="ChEBI" id="CHEBI:61194"/>
        <dbReference type="ChEBI" id="CHEBI:61382"/>
        <dbReference type="EC" id="3.6.1.66"/>
    </reaction>
</comment>
<name>A0A9X8UKP0_9FIRM</name>
<keyword evidence="3 10" id="KW-0479">Metal-binding</keyword>
<dbReference type="InterPro" id="IPR002637">
    <property type="entry name" value="RdgB/HAM1"/>
</dbReference>
<proteinExistence type="inferred from homology"/>
<dbReference type="Gene3D" id="3.90.950.10">
    <property type="match status" value="1"/>
</dbReference>
<evidence type="ECO:0000256" key="6">
    <source>
        <dbReference type="ARBA" id="ARBA00022842"/>
    </source>
</evidence>
<evidence type="ECO:0000256" key="10">
    <source>
        <dbReference type="HAMAP-Rule" id="MF_01405"/>
    </source>
</evidence>
<evidence type="ECO:0000256" key="1">
    <source>
        <dbReference type="ARBA" id="ARBA00008023"/>
    </source>
</evidence>
<evidence type="ECO:0000313" key="12">
    <source>
        <dbReference type="EMBL" id="TCL44680.1"/>
    </source>
</evidence>
<dbReference type="AlphaFoldDB" id="A0A9X8UKP0"/>
<dbReference type="HAMAP" id="MF_01405">
    <property type="entry name" value="Non_canon_purine_NTPase"/>
    <property type="match status" value="1"/>
</dbReference>
<dbReference type="InterPro" id="IPR029001">
    <property type="entry name" value="ITPase-like_fam"/>
</dbReference>
<reference evidence="12 13" key="1">
    <citation type="submission" date="2019-03" db="EMBL/GenBank/DDBJ databases">
        <title>Genomic Encyclopedia of Type Strains, Phase IV (KMG-IV): sequencing the most valuable type-strain genomes for metagenomic binning, comparative biology and taxonomic classification.</title>
        <authorList>
            <person name="Goeker M."/>
        </authorList>
    </citation>
    <scope>NUCLEOTIDE SEQUENCE [LARGE SCALE GENOMIC DNA]</scope>
    <source>
        <strain evidence="12 13">DSM 100433</strain>
    </source>
</reference>
<feature type="binding site" evidence="10">
    <location>
        <position position="174"/>
    </location>
    <ligand>
        <name>substrate</name>
    </ligand>
</feature>
<dbReference type="FunFam" id="3.90.950.10:FF:000001">
    <property type="entry name" value="dITP/XTP pyrophosphatase"/>
    <property type="match status" value="1"/>
</dbReference>
<dbReference type="NCBIfam" id="TIGR00042">
    <property type="entry name" value="RdgB/HAM1 family non-canonical purine NTP pyrophosphatase"/>
    <property type="match status" value="1"/>
</dbReference>
<feature type="binding site" evidence="10">
    <location>
        <begin position="179"/>
        <end position="180"/>
    </location>
    <ligand>
        <name>substrate</name>
    </ligand>
</feature>
<dbReference type="EMBL" id="SLUK01000002">
    <property type="protein sequence ID" value="TCL44680.1"/>
    <property type="molecule type" value="Genomic_DNA"/>
</dbReference>
<dbReference type="GO" id="GO:0017111">
    <property type="term" value="F:ribonucleoside triphosphate phosphatase activity"/>
    <property type="evidence" value="ECO:0007669"/>
    <property type="project" value="InterPro"/>
</dbReference>
<evidence type="ECO:0000256" key="11">
    <source>
        <dbReference type="RuleBase" id="RU003781"/>
    </source>
</evidence>
<gene>
    <name evidence="12" type="ORF">EDD78_102306</name>
</gene>
<feature type="binding site" evidence="10">
    <location>
        <begin position="8"/>
        <end position="13"/>
    </location>
    <ligand>
        <name>substrate</name>
    </ligand>
</feature>
<organism evidence="12 13">
    <name type="scientific">Harryflintia acetispora</name>
    <dbReference type="NCBI Taxonomy" id="1849041"/>
    <lineage>
        <taxon>Bacteria</taxon>
        <taxon>Bacillati</taxon>
        <taxon>Bacillota</taxon>
        <taxon>Clostridia</taxon>
        <taxon>Eubacteriales</taxon>
        <taxon>Oscillospiraceae</taxon>
        <taxon>Harryflintia</taxon>
    </lineage>
</organism>
<comment type="function">
    <text evidence="10">Pyrophosphatase that catalyzes the hydrolysis of nucleoside triphosphates to their monophosphate derivatives, with a high preference for the non-canonical purine nucleotides XTP (xanthosine triphosphate), dITP (deoxyinosine triphosphate) and ITP. Seems to function as a house-cleaning enzyme that removes non-canonical purine nucleotides from the nucleotide pool, thus preventing their incorporation into DNA/RNA and avoiding chromosomal lesions.</text>
</comment>
<dbReference type="EC" id="3.6.1.66" evidence="10"/>
<comment type="subunit">
    <text evidence="2 10">Homodimer.</text>
</comment>
<dbReference type="RefSeq" id="WP_350308574.1">
    <property type="nucleotide sequence ID" value="NZ_SLUK01000002.1"/>
</dbReference>
<dbReference type="Proteomes" id="UP000294682">
    <property type="component" value="Unassembled WGS sequence"/>
</dbReference>
<dbReference type="PANTHER" id="PTHR11067">
    <property type="entry name" value="INOSINE TRIPHOSPHATE PYROPHOSPHATASE/HAM1 PROTEIN"/>
    <property type="match status" value="1"/>
</dbReference>
<feature type="binding site" evidence="10">
    <location>
        <position position="41"/>
    </location>
    <ligand>
        <name>Mg(2+)</name>
        <dbReference type="ChEBI" id="CHEBI:18420"/>
    </ligand>
</feature>
<dbReference type="GO" id="GO:0036220">
    <property type="term" value="F:ITP diphosphatase activity"/>
    <property type="evidence" value="ECO:0007669"/>
    <property type="project" value="UniProtKB-UniRule"/>
</dbReference>
<evidence type="ECO:0000256" key="5">
    <source>
        <dbReference type="ARBA" id="ARBA00022801"/>
    </source>
</evidence>
<dbReference type="PANTHER" id="PTHR11067:SF9">
    <property type="entry name" value="INOSINE TRIPHOSPHATE PYROPHOSPHATASE"/>
    <property type="match status" value="1"/>
</dbReference>
<dbReference type="InterPro" id="IPR020922">
    <property type="entry name" value="dITP/XTP_pyrophosphatase"/>
</dbReference>
<dbReference type="GO" id="GO:0046872">
    <property type="term" value="F:metal ion binding"/>
    <property type="evidence" value="ECO:0007669"/>
    <property type="project" value="UniProtKB-KW"/>
</dbReference>
<comment type="catalytic activity">
    <reaction evidence="9 10">
        <text>XTP + H2O = XMP + diphosphate + H(+)</text>
        <dbReference type="Rhea" id="RHEA:28610"/>
        <dbReference type="ChEBI" id="CHEBI:15377"/>
        <dbReference type="ChEBI" id="CHEBI:15378"/>
        <dbReference type="ChEBI" id="CHEBI:33019"/>
        <dbReference type="ChEBI" id="CHEBI:57464"/>
        <dbReference type="ChEBI" id="CHEBI:61314"/>
        <dbReference type="EC" id="3.6.1.66"/>
    </reaction>
</comment>
<accession>A0A9X8UKP0</accession>
<keyword evidence="7 10" id="KW-0546">Nucleotide metabolism</keyword>
<keyword evidence="4 10" id="KW-0547">Nucleotide-binding</keyword>
<evidence type="ECO:0000256" key="7">
    <source>
        <dbReference type="ARBA" id="ARBA00023080"/>
    </source>
</evidence>
<comment type="caution">
    <text evidence="12">The sequence shown here is derived from an EMBL/GenBank/DDBJ whole genome shotgun (WGS) entry which is preliminary data.</text>
</comment>
<feature type="active site" description="Proton acceptor" evidence="10">
    <location>
        <position position="70"/>
    </location>
</feature>
<dbReference type="GO" id="GO:0009146">
    <property type="term" value="P:purine nucleoside triphosphate catabolic process"/>
    <property type="evidence" value="ECO:0007669"/>
    <property type="project" value="UniProtKB-UniRule"/>
</dbReference>
<comment type="catalytic activity">
    <reaction evidence="10">
        <text>ITP + H2O = IMP + diphosphate + H(+)</text>
        <dbReference type="Rhea" id="RHEA:29399"/>
        <dbReference type="ChEBI" id="CHEBI:15377"/>
        <dbReference type="ChEBI" id="CHEBI:15378"/>
        <dbReference type="ChEBI" id="CHEBI:33019"/>
        <dbReference type="ChEBI" id="CHEBI:58053"/>
        <dbReference type="ChEBI" id="CHEBI:61402"/>
        <dbReference type="EC" id="3.6.1.66"/>
    </reaction>
</comment>
<evidence type="ECO:0000256" key="4">
    <source>
        <dbReference type="ARBA" id="ARBA00022741"/>
    </source>
</evidence>
<comment type="cofactor">
    <cofactor evidence="10">
        <name>Mg(2+)</name>
        <dbReference type="ChEBI" id="CHEBI:18420"/>
    </cofactor>
    <text evidence="10">Binds 1 Mg(2+) ion per subunit.</text>
</comment>
<evidence type="ECO:0000256" key="3">
    <source>
        <dbReference type="ARBA" id="ARBA00022723"/>
    </source>
</evidence>
<keyword evidence="5 10" id="KW-0378">Hydrolase</keyword>
<keyword evidence="6 10" id="KW-0460">Magnesium</keyword>
<dbReference type="Pfam" id="PF01725">
    <property type="entry name" value="Ham1p_like"/>
    <property type="match status" value="1"/>
</dbReference>
<dbReference type="GO" id="GO:0009117">
    <property type="term" value="P:nucleotide metabolic process"/>
    <property type="evidence" value="ECO:0007669"/>
    <property type="project" value="UniProtKB-KW"/>
</dbReference>
<dbReference type="CDD" id="cd00515">
    <property type="entry name" value="HAM1"/>
    <property type="match status" value="1"/>
</dbReference>
<dbReference type="GO" id="GO:0035870">
    <property type="term" value="F:dITP diphosphatase activity"/>
    <property type="evidence" value="ECO:0007669"/>
    <property type="project" value="UniProtKB-UniRule"/>
</dbReference>
<feature type="binding site" evidence="10">
    <location>
        <position position="70"/>
    </location>
    <ligand>
        <name>Mg(2+)</name>
        <dbReference type="ChEBI" id="CHEBI:18420"/>
    </ligand>
</feature>
<evidence type="ECO:0000256" key="8">
    <source>
        <dbReference type="ARBA" id="ARBA00051875"/>
    </source>
</evidence>
<keyword evidence="13" id="KW-1185">Reference proteome</keyword>
<evidence type="ECO:0000256" key="2">
    <source>
        <dbReference type="ARBA" id="ARBA00011738"/>
    </source>
</evidence>
<comment type="similarity">
    <text evidence="1 10 11">Belongs to the HAM1 NTPase family.</text>
</comment>
<dbReference type="SUPFAM" id="SSF52972">
    <property type="entry name" value="ITPase-like"/>
    <property type="match status" value="1"/>
</dbReference>
<evidence type="ECO:0000256" key="9">
    <source>
        <dbReference type="ARBA" id="ARBA00052017"/>
    </source>
</evidence>
<dbReference type="GO" id="GO:0000166">
    <property type="term" value="F:nucleotide binding"/>
    <property type="evidence" value="ECO:0007669"/>
    <property type="project" value="UniProtKB-KW"/>
</dbReference>
<evidence type="ECO:0000313" key="13">
    <source>
        <dbReference type="Proteomes" id="UP000294682"/>
    </source>
</evidence>
<dbReference type="GO" id="GO:0005829">
    <property type="term" value="C:cytosol"/>
    <property type="evidence" value="ECO:0007669"/>
    <property type="project" value="TreeGrafter"/>
</dbReference>
<sequence>MMKLVAATNNQKKLREISRILAPMGFGVLSLKDIGLEIEVEEDADSFAGNARLKAQAVFERCNLPTVADDSGLCVEALGGAPGVYSARYGGPGLNDQERTSRLLDEMKDVPEDKRGAKFVSAICCILDRSTMLECSGECCGSIGFASAGEGGFGYDPVFLVDGKSYSELSAEEKDAISHRGRALRNLRELLRGYLND</sequence>
<feature type="binding site" evidence="10">
    <location>
        <position position="71"/>
    </location>
    <ligand>
        <name>substrate</name>
    </ligand>
</feature>
<dbReference type="GO" id="GO:0036222">
    <property type="term" value="F:XTP diphosphatase activity"/>
    <property type="evidence" value="ECO:0007669"/>
    <property type="project" value="UniProtKB-UniRule"/>
</dbReference>
<feature type="binding site" evidence="10">
    <location>
        <begin position="153"/>
        <end position="156"/>
    </location>
    <ligand>
        <name>substrate</name>
    </ligand>
</feature>
<protein>
    <recommendedName>
        <fullName evidence="10">dITP/XTP pyrophosphatase</fullName>
        <ecNumber evidence="10">3.6.1.66</ecNumber>
    </recommendedName>
    <alternativeName>
        <fullName evidence="10">Non-canonical purine NTP pyrophosphatase</fullName>
    </alternativeName>
    <alternativeName>
        <fullName evidence="10">Non-standard purine NTP pyrophosphatase</fullName>
    </alternativeName>
    <alternativeName>
        <fullName evidence="10">Nucleoside-triphosphate diphosphatase</fullName>
    </alternativeName>
    <alternativeName>
        <fullName evidence="10">Nucleoside-triphosphate pyrophosphatase</fullName>
        <shortName evidence="10">NTPase</shortName>
    </alternativeName>
</protein>